<keyword evidence="1" id="KW-0732">Signal</keyword>
<dbReference type="Proteomes" id="UP000729701">
    <property type="component" value="Unassembled WGS sequence"/>
</dbReference>
<reference evidence="2" key="1">
    <citation type="submission" date="2021-05" db="EMBL/GenBank/DDBJ databases">
        <authorList>
            <person name="Pietrasiak N."/>
            <person name="Ward R."/>
            <person name="Stajich J.E."/>
            <person name="Kurbessoian T."/>
        </authorList>
    </citation>
    <scope>NUCLEOTIDE SEQUENCE</scope>
    <source>
        <strain evidence="2">GSE-NOS-MK-12-04C</strain>
    </source>
</reference>
<evidence type="ECO:0000313" key="3">
    <source>
        <dbReference type="Proteomes" id="UP000729701"/>
    </source>
</evidence>
<dbReference type="PANTHER" id="PTHR38847:SF1">
    <property type="entry name" value="PSEUDOURIDINE SYNTHASE RSUA_RLUA-LIKE DOMAIN-CONTAINING PROTEIN"/>
    <property type="match status" value="1"/>
</dbReference>
<reference evidence="2" key="2">
    <citation type="journal article" date="2022" name="Microbiol. Resour. Announc.">
        <title>Metagenome Sequencing to Explore Phylogenomics of Terrestrial Cyanobacteria.</title>
        <authorList>
            <person name="Ward R.D."/>
            <person name="Stajich J.E."/>
            <person name="Johansen J.R."/>
            <person name="Huntemann M."/>
            <person name="Clum A."/>
            <person name="Foster B."/>
            <person name="Foster B."/>
            <person name="Roux S."/>
            <person name="Palaniappan K."/>
            <person name="Varghese N."/>
            <person name="Mukherjee S."/>
            <person name="Reddy T.B.K."/>
            <person name="Daum C."/>
            <person name="Copeland A."/>
            <person name="Chen I.A."/>
            <person name="Ivanova N.N."/>
            <person name="Kyrpides N.C."/>
            <person name="Shapiro N."/>
            <person name="Eloe-Fadrosh E.A."/>
            <person name="Pietrasiak N."/>
        </authorList>
    </citation>
    <scope>NUCLEOTIDE SEQUENCE</scope>
    <source>
        <strain evidence="2">GSE-NOS-MK-12-04C</strain>
    </source>
</reference>
<gene>
    <name evidence="2" type="ORF">KME60_22070</name>
</gene>
<protein>
    <submittedName>
        <fullName evidence="2">DUF4360 domain-containing protein</fullName>
    </submittedName>
</protein>
<dbReference type="InterPro" id="IPR025649">
    <property type="entry name" value="DUF4360"/>
</dbReference>
<proteinExistence type="predicted"/>
<evidence type="ECO:0000256" key="1">
    <source>
        <dbReference type="SAM" id="SignalP"/>
    </source>
</evidence>
<dbReference type="EMBL" id="JAHHGZ010000026">
    <property type="protein sequence ID" value="MBW4670020.1"/>
    <property type="molecule type" value="Genomic_DNA"/>
</dbReference>
<dbReference type="PANTHER" id="PTHR38847">
    <property type="match status" value="1"/>
</dbReference>
<dbReference type="Pfam" id="PF14273">
    <property type="entry name" value="DUF4360"/>
    <property type="match status" value="1"/>
</dbReference>
<dbReference type="AlphaFoldDB" id="A0A951UWL7"/>
<evidence type="ECO:0000313" key="2">
    <source>
        <dbReference type="EMBL" id="MBW4670020.1"/>
    </source>
</evidence>
<feature type="chain" id="PRO_5037370767" evidence="1">
    <location>
        <begin position="31"/>
        <end position="229"/>
    </location>
</feature>
<name>A0A951UWL7_9CYAN</name>
<feature type="signal peptide" evidence="1">
    <location>
        <begin position="1"/>
        <end position="30"/>
    </location>
</feature>
<sequence>MKNTKRPYLIGAASLTILVVFFGLARPANAGTLSFSQSQTKQLPAESLEQVSIQDFTYGGSGCPSKSVGYLLSQDRRILELLFDKFQVNLQPSKMGQTNYPPQANCAVSIKMNVPAGWSVTWHRVEHRGFADTSGNARGQLRARYYIPGAGGFDELRVFDFTPKMVQDYTIVHDEISTARTQCSAAVPMTVNTRIRLTGNPTGYNALTVDSLSNKLKTILYLRWEKCRN</sequence>
<comment type="caution">
    <text evidence="2">The sequence shown here is derived from an EMBL/GenBank/DDBJ whole genome shotgun (WGS) entry which is preliminary data.</text>
</comment>
<accession>A0A951UWL7</accession>
<organism evidence="2 3">
    <name type="scientific">Cyanomargarita calcarea GSE-NOS-MK-12-04C</name>
    <dbReference type="NCBI Taxonomy" id="2839659"/>
    <lineage>
        <taxon>Bacteria</taxon>
        <taxon>Bacillati</taxon>
        <taxon>Cyanobacteriota</taxon>
        <taxon>Cyanophyceae</taxon>
        <taxon>Nostocales</taxon>
        <taxon>Cyanomargaritaceae</taxon>
        <taxon>Cyanomargarita</taxon>
    </lineage>
</organism>